<dbReference type="InterPro" id="IPR027417">
    <property type="entry name" value="P-loop_NTPase"/>
</dbReference>
<protein>
    <submittedName>
        <fullName evidence="1">Uncharacterized protein</fullName>
    </submittedName>
</protein>
<dbReference type="Gene3D" id="3.40.50.300">
    <property type="entry name" value="P-loop containing nucleotide triphosphate hydrolases"/>
    <property type="match status" value="1"/>
</dbReference>
<dbReference type="SUPFAM" id="SSF52540">
    <property type="entry name" value="P-loop containing nucleoside triphosphate hydrolases"/>
    <property type="match status" value="1"/>
</dbReference>
<gene>
    <name evidence="1" type="ORF">ALQ37_05514</name>
</gene>
<reference evidence="1 2" key="1">
    <citation type="submission" date="2018-08" db="EMBL/GenBank/DDBJ databases">
        <title>Recombination of ecologically and evolutionarily significant loci maintains genetic cohesion in the Pseudomonas syringae species complex.</title>
        <authorList>
            <person name="Dillon M."/>
            <person name="Thakur S."/>
            <person name="Almeida R.N.D."/>
            <person name="Weir B.S."/>
            <person name="Guttman D.S."/>
        </authorList>
    </citation>
    <scope>NUCLEOTIDE SEQUENCE [LARGE SCALE GENOMIC DNA]</scope>
    <source>
        <strain evidence="1 2">ICMP 4388</strain>
    </source>
</reference>
<organism evidence="1 2">
    <name type="scientific">Pseudomonas syringae pv. aptata</name>
    <dbReference type="NCBI Taxonomy" id="83167"/>
    <lineage>
        <taxon>Bacteria</taxon>
        <taxon>Pseudomonadati</taxon>
        <taxon>Pseudomonadota</taxon>
        <taxon>Gammaproteobacteria</taxon>
        <taxon>Pseudomonadales</taxon>
        <taxon>Pseudomonadaceae</taxon>
        <taxon>Pseudomonas</taxon>
        <taxon>Pseudomonas syringae</taxon>
    </lineage>
</organism>
<evidence type="ECO:0000313" key="1">
    <source>
        <dbReference type="EMBL" id="RMO60540.1"/>
    </source>
</evidence>
<accession>A0A0Q0C5C0</accession>
<proteinExistence type="predicted"/>
<name>A0A0Q0C5C0_PSEAP</name>
<evidence type="ECO:0000313" key="2">
    <source>
        <dbReference type="Proteomes" id="UP000274541"/>
    </source>
</evidence>
<dbReference type="Proteomes" id="UP000274541">
    <property type="component" value="Unassembled WGS sequence"/>
</dbReference>
<dbReference type="EMBL" id="RBPX01000301">
    <property type="protein sequence ID" value="RMO60540.1"/>
    <property type="molecule type" value="Genomic_DNA"/>
</dbReference>
<sequence>MVSMCPDRLLIGSKPAINVQSIDLERKCPLTQTPQSPSFSDRIGGGGAATSAGIRFEQQLGALFSSWILSGERLNDTFRLGAASAEWIRFETEAPVDDILIKTSDGGYVAVQAKTSASLSEDLGSPFGKTVSQFVRHWFAAQQGDASMGWNRPLDPVRDRLVLAVGPQASNQIKLDLPTALRLVAQPGAGALTKAQQHAYQVFSSLVEQSWTSITRSEYDRHLTQQLAELIAVFTFDGDAGHALASGSIFKALGQNVDVVAVFTALTDISGQLMKQRGGGDLRAWRTLLAARGIALSAPPEYRSDIEALQRHSKAIASALTSYERIDMGNGNPLSVRRECQVEVEAAVLNGPLLIIGEPGAGKSGVLNALAKKLFDDGVDVLQLAVDRYSIESLEGLTRELGLAHPLLDVIEAWEGTGPACLIIDALDATRGGRGESVFRALIERVIERKGRWNIVASIRTFDLRMGQQLRSLFNGTPPHAPLADSAFPNVAHIEVPPWSESEFQQLLQQSPTLATCLDKSPARLRELAMVPFNTRLLGELISANAVKNLDTISSQADLLGLYWDHRVEGHGSPAKICLNRMVKRMVEARALRAPLTEVAAENPAMIDTLCQQGVIVIVDNKRWMQFRHHLLFDYAAAKLFLDPDAISRGIHRFQKSDALGLMLSPALGFVLREIWESQENRKPFWASLNALINDEQGDPIIRSTAGRLGAEFPSKKEDCLQLGKLAISGDKPAQDTLSHVTGALAVQLEDQKDVPLEPWVHLADCLASSPGSVANTFRFLLHNLIGRTADESKPMIGRAARSLLRFALTQPEPGFMVRTAIDFVISTYSSDVVASKELLAQLFTRDRLDRFGHEEVPAVCYKIQAVGEVDPEFVSTVVYPVVFDYQVTGDQQTTISHSQILNLTSNARQDYGMARWSLGEYLPKFLQLHPKAAARAVIKAVEGYVAREHPIADNAVIVQLEFPDGTVHLREDRSYIWAHDPNSPHERDAGRLVGKLREYLITASEAEAVAVIEVLRTEASLAIFWSRMFLCAVERSDSLVDLLWQIASAEPFLVLPDTRKDAIDLVAKGFAVQPILDRQKLEERVLQFDFSKFKYAEARQNFLERFFGAIGRENLVTEAARRILDASLQDVAETNERLFSVQTGWRDTEDFFWFRDLDKNLPENSLAIEAIKSAEKLLEPQAKSPPATDASLDELLAALNSIQARLAVNKVHVGLRRYAEGVIGQGCEAIVSRKLLASTSSPPTALQDSSFTTFLETAAKSENPEMDEDVEVQFEKSAAWGSPAARVEAAQSYWDLFLQRPDLYPKLATQAEQLLADPHPAVRLSGAIRLIRIWDIDRERFWHLLEERLRNETNLTVIEHVLGDVVSRLIYSDQGRTLALLQMLSQREVPGSERESRLQEAVADKLTILWITYESAEAKRVIDHWLGEPWRHSASANKIMATLRDAIVAGLGDKPDKYLGLRNRSRALISDIVNAANTRLARYFTAADLDGPESEEVRECARLIDTAGMQMLFATGADSDRSQDDPSNPHQDLDVFLQENADLIRRIGEYAQPHTTYYLLQLVERLIKVDAGTAFDLAVSILQSSTRSGYQNDTLGVDLLVKLVGVFLADHKEVFENPARRNALIDCLEIFMNAGWPAARRLLYRLPEFIQ</sequence>
<comment type="caution">
    <text evidence="1">The sequence shown here is derived from an EMBL/GenBank/DDBJ whole genome shotgun (WGS) entry which is preliminary data.</text>
</comment>